<dbReference type="RefSeq" id="WP_234994034.1">
    <property type="nucleotide sequence ID" value="NZ_FXAP01000002.1"/>
</dbReference>
<dbReference type="AlphaFoldDB" id="A0A3N2C8D4"/>
<keyword evidence="1" id="KW-1133">Transmembrane helix</keyword>
<keyword evidence="4" id="KW-1185">Reference proteome</keyword>
<feature type="transmembrane region" description="Helical" evidence="1">
    <location>
        <begin position="54"/>
        <end position="73"/>
    </location>
</feature>
<evidence type="ECO:0000256" key="1">
    <source>
        <dbReference type="SAM" id="Phobius"/>
    </source>
</evidence>
<keyword evidence="1" id="KW-0472">Membrane</keyword>
<proteinExistence type="predicted"/>
<dbReference type="Proteomes" id="UP000266915">
    <property type="component" value="Unassembled WGS sequence"/>
</dbReference>
<evidence type="ECO:0000313" key="3">
    <source>
        <dbReference type="EMBL" id="ROR83758.1"/>
    </source>
</evidence>
<protein>
    <submittedName>
        <fullName evidence="3">LssY-like putative type I secretion system component LssY</fullName>
    </submittedName>
</protein>
<feature type="domain" description="LssY-like C-terminal" evidence="2">
    <location>
        <begin position="84"/>
        <end position="273"/>
    </location>
</feature>
<accession>A0A3N2C8D4</accession>
<evidence type="ECO:0000259" key="2">
    <source>
        <dbReference type="Pfam" id="PF14067"/>
    </source>
</evidence>
<feature type="transmembrane region" description="Helical" evidence="1">
    <location>
        <begin position="311"/>
        <end position="333"/>
    </location>
</feature>
<name>A0A3N2C8D4_9MICO</name>
<feature type="transmembrane region" description="Helical" evidence="1">
    <location>
        <begin position="420"/>
        <end position="438"/>
    </location>
</feature>
<dbReference type="EMBL" id="RKHL01000001">
    <property type="protein sequence ID" value="ROR83758.1"/>
    <property type="molecule type" value="Genomic_DNA"/>
</dbReference>
<sequence>MTKTRSDLIGPASGLSEDRRGRIARIVDGWFFAFGTAAAAFLAYVLLTEAFARGWAQAWFILVIYLVIAYLILPRLHTVLSRVYLPDYFIGRTRTREGILGDPVNLGLRGREEQIHTAMLSAGWTLADDLGLRANLRIVTSTLTRRSYPEAPVSSLYLFGRPQAFCYQQEVDGSPGKRHHVRFWPTPEGWLLPGGYQADWLAAGTYDRSVGISVFTLQVTHRIADDVDDERDHIVASIEAADLGASTSVIDNFSTGYHSRNGGGDAIVTDGDLPIIDLSAVAVPAVGTLPPAGAPPTRSLVRAGDPRPLDIIAGVVLLTVAALSSVLSGVIVVTDWSRFSAEVSAPAATADDLAFVPWVIGAILALFALLTLSYLVLAWRVHRGGNLARLVAMTLSSASIATLAATYLGGAGGLTLQTNLIGFAVDCSIILALSGTEARDWARGRQRRTRRTTP</sequence>
<dbReference type="Pfam" id="PF14067">
    <property type="entry name" value="LssY_C"/>
    <property type="match status" value="1"/>
</dbReference>
<reference evidence="3 4" key="1">
    <citation type="submission" date="2018-11" db="EMBL/GenBank/DDBJ databases">
        <title>Sequencing the genomes of 1000 actinobacteria strains.</title>
        <authorList>
            <person name="Klenk H.-P."/>
        </authorList>
    </citation>
    <scope>NUCLEOTIDE SEQUENCE [LARGE SCALE GENOMIC DNA]</scope>
    <source>
        <strain evidence="3 4">DSM 14012</strain>
    </source>
</reference>
<dbReference type="InterPro" id="IPR025902">
    <property type="entry name" value="LssY-like-C_dom"/>
</dbReference>
<comment type="caution">
    <text evidence="3">The sequence shown here is derived from an EMBL/GenBank/DDBJ whole genome shotgun (WGS) entry which is preliminary data.</text>
</comment>
<gene>
    <name evidence="3" type="ORF">EDD42_3875</name>
</gene>
<feature type="transmembrane region" description="Helical" evidence="1">
    <location>
        <begin position="390"/>
        <end position="408"/>
    </location>
</feature>
<feature type="transmembrane region" description="Helical" evidence="1">
    <location>
        <begin position="29"/>
        <end position="48"/>
    </location>
</feature>
<keyword evidence="1" id="KW-0812">Transmembrane</keyword>
<evidence type="ECO:0000313" key="4">
    <source>
        <dbReference type="Proteomes" id="UP000266915"/>
    </source>
</evidence>
<feature type="transmembrane region" description="Helical" evidence="1">
    <location>
        <begin position="353"/>
        <end position="378"/>
    </location>
</feature>
<organism evidence="3 4">
    <name type="scientific">Plantibacter flavus</name>
    <dbReference type="NCBI Taxonomy" id="150123"/>
    <lineage>
        <taxon>Bacteria</taxon>
        <taxon>Bacillati</taxon>
        <taxon>Actinomycetota</taxon>
        <taxon>Actinomycetes</taxon>
        <taxon>Micrococcales</taxon>
        <taxon>Microbacteriaceae</taxon>
        <taxon>Plantibacter</taxon>
    </lineage>
</organism>